<dbReference type="Proteomes" id="UP000693972">
    <property type="component" value="Unassembled WGS sequence"/>
</dbReference>
<dbReference type="CDD" id="cd03255">
    <property type="entry name" value="ABC_MJ0796_LolCDE_FtsE"/>
    <property type="match status" value="1"/>
</dbReference>
<dbReference type="GO" id="GO:0022857">
    <property type="term" value="F:transmembrane transporter activity"/>
    <property type="evidence" value="ECO:0007669"/>
    <property type="project" value="TreeGrafter"/>
</dbReference>
<evidence type="ECO:0000313" key="7">
    <source>
        <dbReference type="Proteomes" id="UP000693972"/>
    </source>
</evidence>
<dbReference type="Gene3D" id="3.40.50.300">
    <property type="entry name" value="P-loop containing nucleotide triphosphate hydrolases"/>
    <property type="match status" value="1"/>
</dbReference>
<name>A0A975YG80_9RHOB</name>
<keyword evidence="2" id="KW-0547">Nucleotide-binding</keyword>
<dbReference type="RefSeq" id="WP_068363102.1">
    <property type="nucleotide sequence ID" value="NZ_JAIMBW010000001.1"/>
</dbReference>
<sequence>MIDLSGITFSYPGGDFRLSVPDLTLADGERVAVVGPSGTGKTTLLNLIAGIAVPQAGRITIDGKEITGLSDSARRTFRANNIGFIFQDFALLDYLTARENILYPYRITAGAPLDAEARARAEQLAKACGLEGKLGRRPGALSQGEQQRVALCRALVRQPKLILADEATGNLDPDNKVAILDLLFSRTREAGAALLAVTHDHDLLPRFDRVIDFADFRVATEAGA</sequence>
<dbReference type="PANTHER" id="PTHR24220">
    <property type="entry name" value="IMPORT ATP-BINDING PROTEIN"/>
    <property type="match status" value="1"/>
</dbReference>
<dbReference type="InterPro" id="IPR015854">
    <property type="entry name" value="ABC_transpr_LolD-like"/>
</dbReference>
<dbReference type="PANTHER" id="PTHR24220:SF659">
    <property type="entry name" value="TRANSPORTER, PUTATIVE-RELATED"/>
    <property type="match status" value="1"/>
</dbReference>
<gene>
    <name evidence="5" type="ORF">KUL25_01250</name>
    <name evidence="6" type="ORF">KUL25_01255</name>
</gene>
<dbReference type="InterPro" id="IPR027417">
    <property type="entry name" value="P-loop_NTPase"/>
</dbReference>
<dbReference type="InterPro" id="IPR017871">
    <property type="entry name" value="ABC_transporter-like_CS"/>
</dbReference>
<proteinExistence type="predicted"/>
<evidence type="ECO:0000256" key="3">
    <source>
        <dbReference type="ARBA" id="ARBA00022840"/>
    </source>
</evidence>
<dbReference type="InterPro" id="IPR003439">
    <property type="entry name" value="ABC_transporter-like_ATP-bd"/>
</dbReference>
<evidence type="ECO:0000313" key="5">
    <source>
        <dbReference type="EMBL" id="MBY4891384.1"/>
    </source>
</evidence>
<evidence type="ECO:0000256" key="2">
    <source>
        <dbReference type="ARBA" id="ARBA00022741"/>
    </source>
</evidence>
<evidence type="ECO:0000256" key="1">
    <source>
        <dbReference type="ARBA" id="ARBA00022448"/>
    </source>
</evidence>
<protein>
    <submittedName>
        <fullName evidence="6">ABC transporter ATP-binding protein</fullName>
    </submittedName>
</protein>
<reference evidence="6 7" key="1">
    <citation type="submission" date="2021-07" db="EMBL/GenBank/DDBJ databases">
        <title>Karlodiniumbacter phycospheric gen. nov., sp. nov., a phycosphere bacterium isolated from karlodinium veneficum.</title>
        <authorList>
            <person name="Peng Y."/>
            <person name="Jiang L."/>
            <person name="Lee J."/>
        </authorList>
    </citation>
    <scope>NUCLEOTIDE SEQUENCE</scope>
    <source>
        <strain evidence="6 7">N5</strain>
    </source>
</reference>
<evidence type="ECO:0000313" key="6">
    <source>
        <dbReference type="EMBL" id="QXL88178.1"/>
    </source>
</evidence>
<dbReference type="InterPro" id="IPR003593">
    <property type="entry name" value="AAA+_ATPase"/>
</dbReference>
<dbReference type="PROSITE" id="PS00211">
    <property type="entry name" value="ABC_TRANSPORTER_1"/>
    <property type="match status" value="1"/>
</dbReference>
<dbReference type="EMBL" id="JAIMBW010000001">
    <property type="protein sequence ID" value="MBY4891384.1"/>
    <property type="molecule type" value="Genomic_DNA"/>
</dbReference>
<keyword evidence="7" id="KW-1185">Reference proteome</keyword>
<dbReference type="GO" id="GO:0016887">
    <property type="term" value="F:ATP hydrolysis activity"/>
    <property type="evidence" value="ECO:0007669"/>
    <property type="project" value="InterPro"/>
</dbReference>
<keyword evidence="1" id="KW-0813">Transport</keyword>
<keyword evidence="3 6" id="KW-0067">ATP-binding</keyword>
<accession>A0A975YG80</accession>
<feature type="domain" description="ABC transporter" evidence="4">
    <location>
        <begin position="2"/>
        <end position="224"/>
    </location>
</feature>
<dbReference type="GO" id="GO:0005886">
    <property type="term" value="C:plasma membrane"/>
    <property type="evidence" value="ECO:0007669"/>
    <property type="project" value="TreeGrafter"/>
</dbReference>
<dbReference type="PROSITE" id="PS50893">
    <property type="entry name" value="ABC_TRANSPORTER_2"/>
    <property type="match status" value="1"/>
</dbReference>
<dbReference type="Pfam" id="PF00005">
    <property type="entry name" value="ABC_tran"/>
    <property type="match status" value="1"/>
</dbReference>
<evidence type="ECO:0000259" key="4">
    <source>
        <dbReference type="PROSITE" id="PS50893"/>
    </source>
</evidence>
<dbReference type="SUPFAM" id="SSF52540">
    <property type="entry name" value="P-loop containing nucleoside triphosphate hydrolases"/>
    <property type="match status" value="1"/>
</dbReference>
<dbReference type="SMART" id="SM00382">
    <property type="entry name" value="AAA"/>
    <property type="match status" value="1"/>
</dbReference>
<dbReference type="InterPro" id="IPR017911">
    <property type="entry name" value="MacB-like_ATP-bd"/>
</dbReference>
<dbReference type="AlphaFoldDB" id="A0A975YG80"/>
<dbReference type="EMBL" id="CP078073">
    <property type="protein sequence ID" value="QXL88178.1"/>
    <property type="molecule type" value="Genomic_DNA"/>
</dbReference>
<dbReference type="GO" id="GO:0005524">
    <property type="term" value="F:ATP binding"/>
    <property type="evidence" value="ECO:0007669"/>
    <property type="project" value="UniProtKB-KW"/>
</dbReference>
<organism evidence="6">
    <name type="scientific">Gymnodinialimonas phycosphaerae</name>
    <dbReference type="NCBI Taxonomy" id="2841589"/>
    <lineage>
        <taxon>Bacteria</taxon>
        <taxon>Pseudomonadati</taxon>
        <taxon>Pseudomonadota</taxon>
        <taxon>Alphaproteobacteria</taxon>
        <taxon>Rhodobacterales</taxon>
        <taxon>Paracoccaceae</taxon>
        <taxon>Gymnodinialimonas</taxon>
    </lineage>
</organism>